<dbReference type="AlphaFoldDB" id="A0A0A9E788"/>
<sequence length="35" mass="4370">MMERYIMEWSITFLMKNQNLEQNIPCHRLHSTRDC</sequence>
<reference evidence="1" key="2">
    <citation type="journal article" date="2015" name="Data Brief">
        <title>Shoot transcriptome of the giant reed, Arundo donax.</title>
        <authorList>
            <person name="Barrero R.A."/>
            <person name="Guerrero F.D."/>
            <person name="Moolhuijzen P."/>
            <person name="Goolsby J.A."/>
            <person name="Tidwell J."/>
            <person name="Bellgard S.E."/>
            <person name="Bellgard M.I."/>
        </authorList>
    </citation>
    <scope>NUCLEOTIDE SEQUENCE</scope>
    <source>
        <tissue evidence="1">Shoot tissue taken approximately 20 cm above the soil surface</tissue>
    </source>
</reference>
<organism evidence="1">
    <name type="scientific">Arundo donax</name>
    <name type="common">Giant reed</name>
    <name type="synonym">Donax arundinaceus</name>
    <dbReference type="NCBI Taxonomy" id="35708"/>
    <lineage>
        <taxon>Eukaryota</taxon>
        <taxon>Viridiplantae</taxon>
        <taxon>Streptophyta</taxon>
        <taxon>Embryophyta</taxon>
        <taxon>Tracheophyta</taxon>
        <taxon>Spermatophyta</taxon>
        <taxon>Magnoliopsida</taxon>
        <taxon>Liliopsida</taxon>
        <taxon>Poales</taxon>
        <taxon>Poaceae</taxon>
        <taxon>PACMAD clade</taxon>
        <taxon>Arundinoideae</taxon>
        <taxon>Arundineae</taxon>
        <taxon>Arundo</taxon>
    </lineage>
</organism>
<dbReference type="EMBL" id="GBRH01204145">
    <property type="protein sequence ID" value="JAD93750.1"/>
    <property type="molecule type" value="Transcribed_RNA"/>
</dbReference>
<evidence type="ECO:0000313" key="1">
    <source>
        <dbReference type="EMBL" id="JAD93750.1"/>
    </source>
</evidence>
<proteinExistence type="predicted"/>
<reference evidence="1" key="1">
    <citation type="submission" date="2014-09" db="EMBL/GenBank/DDBJ databases">
        <authorList>
            <person name="Magalhaes I.L.F."/>
            <person name="Oliveira U."/>
            <person name="Santos F.R."/>
            <person name="Vidigal T.H.D.A."/>
            <person name="Brescovit A.D."/>
            <person name="Santos A.J."/>
        </authorList>
    </citation>
    <scope>NUCLEOTIDE SEQUENCE</scope>
    <source>
        <tissue evidence="1">Shoot tissue taken approximately 20 cm above the soil surface</tissue>
    </source>
</reference>
<name>A0A0A9E788_ARUDO</name>
<accession>A0A0A9E788</accession>
<dbReference type="EMBL" id="GBRH01204260">
    <property type="protein sequence ID" value="JAD93635.1"/>
    <property type="molecule type" value="Transcribed_RNA"/>
</dbReference>
<protein>
    <submittedName>
        <fullName evidence="1">Uncharacterized protein</fullName>
    </submittedName>
</protein>